<dbReference type="OrthoDB" id="28445at10239"/>
<dbReference type="EMBL" id="KR052482">
    <property type="protein sequence ID" value="AKF13633.1"/>
    <property type="molecule type" value="Genomic_DNA"/>
</dbReference>
<organism evidence="1 2">
    <name type="scientific">Sinorhizobium phage phiN3</name>
    <dbReference type="NCBI Taxonomy" id="1647405"/>
    <lineage>
        <taxon>Viruses</taxon>
        <taxon>Duplodnaviria</taxon>
        <taxon>Heunggongvirae</taxon>
        <taxon>Uroviricota</taxon>
        <taxon>Caudoviricetes</taxon>
        <taxon>Emdodecavirus</taxon>
        <taxon>Emdodecavirus N3</taxon>
    </lineage>
</organism>
<keyword evidence="2" id="KW-1185">Reference proteome</keyword>
<sequence length="45" mass="4968">MKAGVLFRLGSLWIGAHWSPHNKRLCLNLIPCVTVWITLPGGITP</sequence>
<dbReference type="KEGG" id="vg:26639105"/>
<accession>A0A0F6SJ59</accession>
<gene>
    <name evidence="1" type="ORF">PHIN3_370</name>
</gene>
<dbReference type="Proteomes" id="UP000202958">
    <property type="component" value="Segment"/>
</dbReference>
<name>A0A0F6SJ59_9CAUD</name>
<evidence type="ECO:0000313" key="1">
    <source>
        <dbReference type="EMBL" id="AKF13633.1"/>
    </source>
</evidence>
<proteinExistence type="predicted"/>
<reference evidence="1 2" key="1">
    <citation type="submission" date="2015-04" db="EMBL/GenBank/DDBJ databases">
        <authorList>
            <person name="Hodson T.S."/>
            <person name="Hyde J.R."/>
            <person name="Schouten J.T."/>
            <person name="Crockett J.T."/>
            <person name="Smith T.A."/>
            <person name="Merrill B.D."/>
            <person name="Crook M.B."/>
            <person name="Griffitts J.S."/>
            <person name="Burnett S.H."/>
            <person name="Grose J.H."/>
            <person name="Breakwell D.P."/>
        </authorList>
    </citation>
    <scope>NUCLEOTIDE SEQUENCE [LARGE SCALE GENOMIC DNA]</scope>
</reference>
<dbReference type="GeneID" id="26639105"/>
<dbReference type="RefSeq" id="YP_009212610.1">
    <property type="nucleotide sequence ID" value="NC_028945.1"/>
</dbReference>
<evidence type="ECO:0000313" key="2">
    <source>
        <dbReference type="Proteomes" id="UP000202958"/>
    </source>
</evidence>
<protein>
    <submittedName>
        <fullName evidence="1">Uncharacterized protein</fullName>
    </submittedName>
</protein>